<evidence type="ECO:0000256" key="7">
    <source>
        <dbReference type="ARBA" id="ARBA00022827"/>
    </source>
</evidence>
<dbReference type="SMART" id="SM01228">
    <property type="entry name" value="GIDA_assoc_3"/>
    <property type="match status" value="1"/>
</dbReference>
<evidence type="ECO:0000256" key="6">
    <source>
        <dbReference type="ARBA" id="ARBA00022694"/>
    </source>
</evidence>
<comment type="function">
    <text evidence="2 11">NAD-binding protein involved in the addition of a carboxymethylaminomethyl (cmnm) group at the wobble position (U34) of certain tRNAs, forming tRNA-cmnm(5)s(2)U34.</text>
</comment>
<dbReference type="Gene3D" id="1.10.150.570">
    <property type="entry name" value="GidA associated domain, C-terminal subdomain"/>
    <property type="match status" value="1"/>
</dbReference>
<organism evidence="13 14">
    <name type="scientific">Candidatus Coprenecus stercoravium</name>
    <dbReference type="NCBI Taxonomy" id="2840735"/>
    <lineage>
        <taxon>Bacteria</taxon>
        <taxon>Pseudomonadati</taxon>
        <taxon>Bacteroidota</taxon>
        <taxon>Bacteroidia</taxon>
        <taxon>Bacteroidales</taxon>
        <taxon>Rikenellaceae</taxon>
        <taxon>Rikenellaceae incertae sedis</taxon>
        <taxon>Candidatus Coprenecus</taxon>
    </lineage>
</organism>
<evidence type="ECO:0000256" key="1">
    <source>
        <dbReference type="ARBA" id="ARBA00001974"/>
    </source>
</evidence>
<feature type="binding site" evidence="11">
    <location>
        <position position="373"/>
    </location>
    <ligand>
        <name>FAD</name>
        <dbReference type="ChEBI" id="CHEBI:57692"/>
    </ligand>
</feature>
<comment type="subunit">
    <text evidence="9 11">Homodimer. Heterotetramer of two MnmE and two MnmG subunits.</text>
</comment>
<comment type="caution">
    <text evidence="13">The sequence shown here is derived from an EMBL/GenBank/DDBJ whole genome shotgun (WGS) entry which is preliminary data.</text>
</comment>
<dbReference type="Gene3D" id="1.10.10.1800">
    <property type="entry name" value="tRNA uridine 5-carboxymethylaminomethyl modification enzyme MnmG/GidA"/>
    <property type="match status" value="1"/>
</dbReference>
<feature type="binding site" evidence="11">
    <location>
        <position position="179"/>
    </location>
    <ligand>
        <name>FAD</name>
        <dbReference type="ChEBI" id="CHEBI:57692"/>
    </ligand>
</feature>
<dbReference type="InterPro" id="IPR026904">
    <property type="entry name" value="MnmG_C"/>
</dbReference>
<dbReference type="GO" id="GO:0002098">
    <property type="term" value="P:tRNA wobble uridine modification"/>
    <property type="evidence" value="ECO:0007669"/>
    <property type="project" value="InterPro"/>
</dbReference>
<dbReference type="FunFam" id="3.50.50.60:FF:000002">
    <property type="entry name" value="tRNA uridine 5-carboxymethylaminomethyl modification enzyme MnmG"/>
    <property type="match status" value="1"/>
</dbReference>
<dbReference type="PROSITE" id="PS01280">
    <property type="entry name" value="GIDA_1"/>
    <property type="match status" value="1"/>
</dbReference>
<dbReference type="SUPFAM" id="SSF51905">
    <property type="entry name" value="FAD/NAD(P)-binding domain"/>
    <property type="match status" value="1"/>
</dbReference>
<comment type="cofactor">
    <cofactor evidence="1 11">
        <name>FAD</name>
        <dbReference type="ChEBI" id="CHEBI:57692"/>
    </cofactor>
</comment>
<evidence type="ECO:0000313" key="13">
    <source>
        <dbReference type="EMBL" id="HIZ85479.1"/>
    </source>
</evidence>
<dbReference type="InterPro" id="IPR049312">
    <property type="entry name" value="GIDA_C_N"/>
</dbReference>
<dbReference type="InterPro" id="IPR036188">
    <property type="entry name" value="FAD/NAD-bd_sf"/>
</dbReference>
<dbReference type="HAMAP" id="MF_00129">
    <property type="entry name" value="MnmG_GidA"/>
    <property type="match status" value="1"/>
</dbReference>
<keyword evidence="7 11" id="KW-0274">FAD</keyword>
<evidence type="ECO:0000256" key="8">
    <source>
        <dbReference type="ARBA" id="ARBA00023027"/>
    </source>
</evidence>
<dbReference type="InterPro" id="IPR004416">
    <property type="entry name" value="MnmG"/>
</dbReference>
<dbReference type="PROSITE" id="PS01281">
    <property type="entry name" value="GIDA_2"/>
    <property type="match status" value="1"/>
</dbReference>
<dbReference type="InterPro" id="IPR020595">
    <property type="entry name" value="MnmG-rel_CS"/>
</dbReference>
<name>A0A9D2GR83_9BACT</name>
<evidence type="ECO:0000256" key="9">
    <source>
        <dbReference type="ARBA" id="ARBA00025948"/>
    </source>
</evidence>
<feature type="domain" description="tRNA uridine 5-carboxymethylaminomethyl modification enzyme C-terminal subdomain" evidence="12">
    <location>
        <begin position="585"/>
        <end position="656"/>
    </location>
</feature>
<dbReference type="InterPro" id="IPR044920">
    <property type="entry name" value="MnmG_C_subdom_sf"/>
</dbReference>
<reference evidence="13" key="1">
    <citation type="journal article" date="2021" name="PeerJ">
        <title>Extensive microbial diversity within the chicken gut microbiome revealed by metagenomics and culture.</title>
        <authorList>
            <person name="Gilroy R."/>
            <person name="Ravi A."/>
            <person name="Getino M."/>
            <person name="Pursley I."/>
            <person name="Horton D.L."/>
            <person name="Alikhan N.F."/>
            <person name="Baker D."/>
            <person name="Gharbi K."/>
            <person name="Hall N."/>
            <person name="Watson M."/>
            <person name="Adriaenssens E.M."/>
            <person name="Foster-Nyarko E."/>
            <person name="Jarju S."/>
            <person name="Secka A."/>
            <person name="Antonio M."/>
            <person name="Oren A."/>
            <person name="Chaudhuri R.R."/>
            <person name="La Ragione R."/>
            <person name="Hildebrand F."/>
            <person name="Pallen M.J."/>
        </authorList>
    </citation>
    <scope>NUCLEOTIDE SEQUENCE</scope>
    <source>
        <strain evidence="13">Gambia16-554</strain>
    </source>
</reference>
<dbReference type="Proteomes" id="UP000824115">
    <property type="component" value="Unassembled WGS sequence"/>
</dbReference>
<dbReference type="PANTHER" id="PTHR11806:SF0">
    <property type="entry name" value="PROTEIN MTO1 HOMOLOG, MITOCHONDRIAL"/>
    <property type="match status" value="1"/>
</dbReference>
<dbReference type="AlphaFoldDB" id="A0A9D2GR83"/>
<dbReference type="FunFam" id="1.10.150.570:FF:000001">
    <property type="entry name" value="tRNA uridine 5-carboxymethylaminomethyl modification enzyme MnmG"/>
    <property type="match status" value="1"/>
</dbReference>
<protein>
    <recommendedName>
        <fullName evidence="4 11">tRNA uridine 5-carboxymethylaminomethyl modification enzyme MnmG</fullName>
    </recommendedName>
    <alternativeName>
        <fullName evidence="10 11">Glucose-inhibited division protein A</fullName>
    </alternativeName>
</protein>
<dbReference type="Gene3D" id="3.50.50.60">
    <property type="entry name" value="FAD/NAD(P)-binding domain"/>
    <property type="match status" value="2"/>
</dbReference>
<dbReference type="EMBL" id="DXAW01000061">
    <property type="protein sequence ID" value="HIZ85479.1"/>
    <property type="molecule type" value="Genomic_DNA"/>
</dbReference>
<keyword evidence="6 11" id="KW-0819">tRNA processing</keyword>
<dbReference type="NCBIfam" id="TIGR00136">
    <property type="entry name" value="mnmG_gidA"/>
    <property type="match status" value="1"/>
</dbReference>
<feature type="binding site" evidence="11">
    <location>
        <begin position="11"/>
        <end position="16"/>
    </location>
    <ligand>
        <name>FAD</name>
        <dbReference type="ChEBI" id="CHEBI:57692"/>
    </ligand>
</feature>
<evidence type="ECO:0000256" key="10">
    <source>
        <dbReference type="ARBA" id="ARBA00031800"/>
    </source>
</evidence>
<evidence type="ECO:0000313" key="14">
    <source>
        <dbReference type="Proteomes" id="UP000824115"/>
    </source>
</evidence>
<dbReference type="GO" id="GO:0005829">
    <property type="term" value="C:cytosol"/>
    <property type="evidence" value="ECO:0007669"/>
    <property type="project" value="TreeGrafter"/>
</dbReference>
<comment type="similarity">
    <text evidence="3 11">Belongs to the MnmG family.</text>
</comment>
<evidence type="ECO:0000256" key="2">
    <source>
        <dbReference type="ARBA" id="ARBA00003717"/>
    </source>
</evidence>
<evidence type="ECO:0000256" key="4">
    <source>
        <dbReference type="ARBA" id="ARBA00020461"/>
    </source>
</evidence>
<dbReference type="InterPro" id="IPR002218">
    <property type="entry name" value="MnmG-rel"/>
</dbReference>
<evidence type="ECO:0000256" key="5">
    <source>
        <dbReference type="ARBA" id="ARBA00022630"/>
    </source>
</evidence>
<evidence type="ECO:0000256" key="3">
    <source>
        <dbReference type="ARBA" id="ARBA00007653"/>
    </source>
</evidence>
<dbReference type="Pfam" id="PF21680">
    <property type="entry name" value="GIDA_C_1st"/>
    <property type="match status" value="1"/>
</dbReference>
<dbReference type="InterPro" id="IPR047001">
    <property type="entry name" value="MnmG_C_subdom"/>
</dbReference>
<comment type="subcellular location">
    <subcellularLocation>
        <location evidence="11">Cytoplasm</location>
    </subcellularLocation>
</comment>
<keyword evidence="11" id="KW-0963">Cytoplasm</keyword>
<dbReference type="Pfam" id="PF13932">
    <property type="entry name" value="SAM_GIDA_C"/>
    <property type="match status" value="1"/>
</dbReference>
<dbReference type="GO" id="GO:0050660">
    <property type="term" value="F:flavin adenine dinucleotide binding"/>
    <property type="evidence" value="ECO:0007669"/>
    <property type="project" value="UniProtKB-UniRule"/>
</dbReference>
<keyword evidence="5 11" id="KW-0285">Flavoprotein</keyword>
<feature type="binding site" evidence="11">
    <location>
        <begin position="276"/>
        <end position="290"/>
    </location>
    <ligand>
        <name>NAD(+)</name>
        <dbReference type="ChEBI" id="CHEBI:57540"/>
    </ligand>
</feature>
<accession>A0A9D2GR83</accession>
<dbReference type="PANTHER" id="PTHR11806">
    <property type="entry name" value="GLUCOSE INHIBITED DIVISION PROTEIN A"/>
    <property type="match status" value="1"/>
</dbReference>
<proteinExistence type="inferred from homology"/>
<gene>
    <name evidence="11 13" type="primary">mnmG</name>
    <name evidence="11" type="synonym">gidA</name>
    <name evidence="13" type="ORF">IAC04_03205</name>
</gene>
<dbReference type="Pfam" id="PF01134">
    <property type="entry name" value="GIDA"/>
    <property type="match status" value="1"/>
</dbReference>
<sequence length="660" mass="72886">MRTDFDIIVVGAGHAGCEAAAAAANMGARVLLITMDLNKIAQMSCNPSVGGIAKGQIVREIDALGGYMGIVTDASTLQFRMLNRSKGPAMWSPRAQCDRMAFSQNWRWILENIPNLSMWQDTVSEFEFSDDGSISGLRTSLGGRFTAGYYILTAGTFLNGKIFVGDRMVVGGRVAEPASFGISSQLSGRGITMSRMKTGTPPRVDIRSVDLSKLILQTGDQEPEKFSYLPYLSSVQRKDITQMNCYIAHTNPEVHDILRSGFDKSPLFSGKITGIGPRYCPSIEDKLRTFADKDSHQVFLEPEGRTSTEYYLQGFSSSLPFEVQLSALTHVSGFEHVHLLRPAYAIEYDYFDPVLLDHTLRSRVIPNLYLAGQVNGTTGYEEAAAQGIVAGINATLRLSGREELVLSRDSSYIGVLIDDLVTKGVDEPYRMFTSRAEYRILLRQDNADERLTDLAHSIGLATDFRSEVLARKRKVKRSIVSALQTTKPKPEQVNPLLSSLSSSPITATKSLSELLVRPQLSIESLYQYVPRGTKSAISRSAKISFEYDFLPSATCIPDTLKLALPTPKSNVSLFAQAFQSAEIQIKYSGYIERESARASKLKSLEKLRIPDNFDYSKLESISIEARLKLTRHRPATIAEASRIPGVSPSDISVLLVYFGR</sequence>
<evidence type="ECO:0000259" key="12">
    <source>
        <dbReference type="SMART" id="SM01228"/>
    </source>
</evidence>
<reference evidence="13" key="2">
    <citation type="submission" date="2021-04" db="EMBL/GenBank/DDBJ databases">
        <authorList>
            <person name="Gilroy R."/>
        </authorList>
    </citation>
    <scope>NUCLEOTIDE SEQUENCE</scope>
    <source>
        <strain evidence="13">Gambia16-554</strain>
    </source>
</reference>
<dbReference type="GO" id="GO:0030488">
    <property type="term" value="P:tRNA methylation"/>
    <property type="evidence" value="ECO:0007669"/>
    <property type="project" value="TreeGrafter"/>
</dbReference>
<dbReference type="InterPro" id="IPR040131">
    <property type="entry name" value="MnmG_N"/>
</dbReference>
<keyword evidence="8 11" id="KW-0520">NAD</keyword>
<evidence type="ECO:0000256" key="11">
    <source>
        <dbReference type="HAMAP-Rule" id="MF_00129"/>
    </source>
</evidence>
<feature type="binding site" evidence="11">
    <location>
        <position position="123"/>
    </location>
    <ligand>
        <name>FAD</name>
        <dbReference type="ChEBI" id="CHEBI:57692"/>
    </ligand>
</feature>